<dbReference type="PANTHER" id="PTHR42943">
    <property type="entry name" value="GLUTATHIONE S-TRANSFERASE KAPPA"/>
    <property type="match status" value="1"/>
</dbReference>
<dbReference type="SUPFAM" id="SSF52833">
    <property type="entry name" value="Thioredoxin-like"/>
    <property type="match status" value="1"/>
</dbReference>
<dbReference type="InterPro" id="IPR014440">
    <property type="entry name" value="HCCAis_GSTk"/>
</dbReference>
<dbReference type="GeneID" id="95976380"/>
<keyword evidence="4" id="KW-1185">Reference proteome</keyword>
<keyword evidence="1" id="KW-0808">Transferase</keyword>
<name>A0ABR3P860_9PEZI</name>
<dbReference type="EMBL" id="JBFMKM010000012">
    <property type="protein sequence ID" value="KAL1302257.1"/>
    <property type="molecule type" value="Genomic_DNA"/>
</dbReference>
<comment type="catalytic activity">
    <reaction evidence="1">
        <text>RX + glutathione = an S-substituted glutathione + a halide anion + H(+)</text>
        <dbReference type="Rhea" id="RHEA:16437"/>
        <dbReference type="ChEBI" id="CHEBI:15378"/>
        <dbReference type="ChEBI" id="CHEBI:16042"/>
        <dbReference type="ChEBI" id="CHEBI:17792"/>
        <dbReference type="ChEBI" id="CHEBI:57925"/>
        <dbReference type="ChEBI" id="CHEBI:90779"/>
        <dbReference type="EC" id="2.5.1.18"/>
    </reaction>
</comment>
<reference evidence="3 4" key="1">
    <citation type="submission" date="2024-07" db="EMBL/GenBank/DDBJ databases">
        <title>Draft sequence of the Neodothiora populina.</title>
        <authorList>
            <person name="Drown D.D."/>
            <person name="Schuette U.S."/>
            <person name="Buechlein A.B."/>
            <person name="Rusch D.R."/>
            <person name="Winton L.W."/>
            <person name="Adams G.A."/>
        </authorList>
    </citation>
    <scope>NUCLEOTIDE SEQUENCE [LARGE SCALE GENOMIC DNA]</scope>
    <source>
        <strain evidence="3 4">CPC 39397</strain>
    </source>
</reference>
<dbReference type="PANTHER" id="PTHR42943:SF2">
    <property type="entry name" value="GLUTATHIONE S-TRANSFERASE KAPPA 1"/>
    <property type="match status" value="1"/>
</dbReference>
<accession>A0ABR3P860</accession>
<feature type="domain" description="DSBA-like thioredoxin" evidence="2">
    <location>
        <begin position="6"/>
        <end position="204"/>
    </location>
</feature>
<dbReference type="InterPro" id="IPR051924">
    <property type="entry name" value="GST_Kappa/NadH"/>
</dbReference>
<organism evidence="3 4">
    <name type="scientific">Neodothiora populina</name>
    <dbReference type="NCBI Taxonomy" id="2781224"/>
    <lineage>
        <taxon>Eukaryota</taxon>
        <taxon>Fungi</taxon>
        <taxon>Dikarya</taxon>
        <taxon>Ascomycota</taxon>
        <taxon>Pezizomycotina</taxon>
        <taxon>Dothideomycetes</taxon>
        <taxon>Dothideomycetidae</taxon>
        <taxon>Dothideales</taxon>
        <taxon>Dothioraceae</taxon>
        <taxon>Neodothiora</taxon>
    </lineage>
</organism>
<sequence>MAVPKLTVYLDIVSPFAYLAFYMTKNARIFKDCDVSYVPIFLGGVMKACNNIPPIEIKNKGKWIGLDRLRWSRYCNIPMREQMPDGFPPLTLQIMRVLCAVQIAHPQKLTEAFDKLYEGMWVHGNAVHKPEVFSGVLAEVLGSVESKAVIAKAGEKEVKDLLLRKTDACLAEGAFGLPWFSATNAQGQKECFWGFDHLGQVIEHLGLDRSKAPEFKAML</sequence>
<dbReference type="RefSeq" id="XP_069198533.1">
    <property type="nucleotide sequence ID" value="XM_069342028.1"/>
</dbReference>
<comment type="similarity">
    <text evidence="1">Belongs to the GST superfamily. Kappa family.</text>
</comment>
<proteinExistence type="inferred from homology"/>
<dbReference type="InterPro" id="IPR001853">
    <property type="entry name" value="DSBA-like_thioredoxin_dom"/>
</dbReference>
<dbReference type="Proteomes" id="UP001562354">
    <property type="component" value="Unassembled WGS sequence"/>
</dbReference>
<dbReference type="EC" id="2.5.1.18" evidence="1"/>
<dbReference type="InterPro" id="IPR036249">
    <property type="entry name" value="Thioredoxin-like_sf"/>
</dbReference>
<dbReference type="Pfam" id="PF01323">
    <property type="entry name" value="DSBA"/>
    <property type="match status" value="1"/>
</dbReference>
<evidence type="ECO:0000313" key="3">
    <source>
        <dbReference type="EMBL" id="KAL1302257.1"/>
    </source>
</evidence>
<protein>
    <recommendedName>
        <fullName evidence="1">Glutathione S-transferase kappa</fullName>
        <ecNumber evidence="1">2.5.1.18</ecNumber>
    </recommendedName>
</protein>
<comment type="caution">
    <text evidence="3">The sequence shown here is derived from an EMBL/GenBank/DDBJ whole genome shotgun (WGS) entry which is preliminary data.</text>
</comment>
<evidence type="ECO:0000259" key="2">
    <source>
        <dbReference type="Pfam" id="PF01323"/>
    </source>
</evidence>
<evidence type="ECO:0000313" key="4">
    <source>
        <dbReference type="Proteomes" id="UP001562354"/>
    </source>
</evidence>
<dbReference type="Gene3D" id="3.40.30.10">
    <property type="entry name" value="Glutaredoxin"/>
    <property type="match status" value="1"/>
</dbReference>
<dbReference type="PIRSF" id="PIRSF006386">
    <property type="entry name" value="HCCAis_GSTk"/>
    <property type="match status" value="1"/>
</dbReference>
<evidence type="ECO:0000256" key="1">
    <source>
        <dbReference type="PIRNR" id="PIRNR006386"/>
    </source>
</evidence>
<gene>
    <name evidence="3" type="ORF">AAFC00_002678</name>
</gene>